<dbReference type="Pfam" id="PF01520">
    <property type="entry name" value="Amidase_3"/>
    <property type="match status" value="1"/>
</dbReference>
<keyword evidence="5" id="KW-1185">Reference proteome</keyword>
<evidence type="ECO:0000313" key="4">
    <source>
        <dbReference type="EMBL" id="AGY58716.1"/>
    </source>
</evidence>
<organism evidence="4 5">
    <name type="scientific">Gloeobacter kilaueensis (strain ATCC BAA-2537 / CCAP 1431/1 / ULC 316 / JS1)</name>
    <dbReference type="NCBI Taxonomy" id="1183438"/>
    <lineage>
        <taxon>Bacteria</taxon>
        <taxon>Bacillati</taxon>
        <taxon>Cyanobacteriota</taxon>
        <taxon>Cyanophyceae</taxon>
        <taxon>Gloeobacterales</taxon>
        <taxon>Gloeobacteraceae</taxon>
        <taxon>Gloeobacter</taxon>
    </lineage>
</organism>
<dbReference type="AlphaFoldDB" id="U5QIF6"/>
<dbReference type="CDD" id="cd02696">
    <property type="entry name" value="MurNAc-LAA"/>
    <property type="match status" value="1"/>
</dbReference>
<dbReference type="Gene3D" id="3.40.630.40">
    <property type="entry name" value="Zn-dependent exopeptidases"/>
    <property type="match status" value="1"/>
</dbReference>
<dbReference type="eggNOG" id="COG0860">
    <property type="taxonomic scope" value="Bacteria"/>
</dbReference>
<dbReference type="PANTHER" id="PTHR30404:SF0">
    <property type="entry name" value="N-ACETYLMURAMOYL-L-ALANINE AMIDASE AMIC"/>
    <property type="match status" value="1"/>
</dbReference>
<dbReference type="EMBL" id="CP003587">
    <property type="protein sequence ID" value="AGY58716.1"/>
    <property type="molecule type" value="Genomic_DNA"/>
</dbReference>
<dbReference type="HOGENOM" id="CLU_686557_0_0_3"/>
<dbReference type="KEGG" id="glj:GKIL_2470"/>
<dbReference type="eggNOG" id="COG1705">
    <property type="taxonomic scope" value="Bacteria"/>
</dbReference>
<dbReference type="RefSeq" id="WP_023173896.1">
    <property type="nucleotide sequence ID" value="NC_022600.1"/>
</dbReference>
<sequence length="383" mass="41127">MNSLLRDLVNLYAALTIEFPQLKAVTLAQWLLESGRATSALAQDHYNFGGIKWREEMQPYATKVSYDASDGRGDYCDFGNLEDFIRGYWFFIDRPPYAGWRSHTATGQEFIEFIGPIYAPAPSTPSYAQKVLNLLSEAAGLLDDAPLGDDASDGPVVVSPPAGTAKSGVIVLDPGHGGTANVGGSSANNATSFSGILEKQMTLDLARRVQQALGDLAAAGGHDLKVFLTRSSDVNIGIQARARTAKAKNADLFLSLHFNAFNGQSSGTEAFIRSRPRNVNYDADLQFATRVQSAVLRSLRTHRPATRDRGVKVDTTSGPGGLGVLNDPDLGNTEGDARCRACLVETEFIDVKEVDDLLNRNPAAPAVRRDLALAIATALIDAL</sequence>
<dbReference type="OrthoDB" id="9763643at2"/>
<dbReference type="Pfam" id="PF01832">
    <property type="entry name" value="Glucosaminidase"/>
    <property type="match status" value="1"/>
</dbReference>
<dbReference type="Proteomes" id="UP000017396">
    <property type="component" value="Chromosome"/>
</dbReference>
<accession>U5QIF6</accession>
<dbReference type="SUPFAM" id="SSF53187">
    <property type="entry name" value="Zn-dependent exopeptidases"/>
    <property type="match status" value="1"/>
</dbReference>
<dbReference type="PANTHER" id="PTHR30404">
    <property type="entry name" value="N-ACETYLMURAMOYL-L-ALANINE AMIDASE"/>
    <property type="match status" value="1"/>
</dbReference>
<evidence type="ECO:0000259" key="3">
    <source>
        <dbReference type="SMART" id="SM00646"/>
    </source>
</evidence>
<keyword evidence="1" id="KW-0378">Hydrolase</keyword>
<feature type="domain" description="MurNAc-LAA" evidence="3">
    <location>
        <begin position="242"/>
        <end position="380"/>
    </location>
</feature>
<protein>
    <submittedName>
        <fullName evidence="4">N-acetylmuramoyl-L-alanine amidase</fullName>
    </submittedName>
</protein>
<evidence type="ECO:0000256" key="2">
    <source>
        <dbReference type="SAM" id="MobiDB-lite"/>
    </source>
</evidence>
<feature type="region of interest" description="Disordered" evidence="2">
    <location>
        <begin position="305"/>
        <end position="329"/>
    </location>
</feature>
<dbReference type="GO" id="GO:0004040">
    <property type="term" value="F:amidase activity"/>
    <property type="evidence" value="ECO:0007669"/>
    <property type="project" value="InterPro"/>
</dbReference>
<dbReference type="SMART" id="SM00646">
    <property type="entry name" value="Ami_3"/>
    <property type="match status" value="1"/>
</dbReference>
<dbReference type="STRING" id="1183438.GKIL_2470"/>
<evidence type="ECO:0000256" key="1">
    <source>
        <dbReference type="ARBA" id="ARBA00022801"/>
    </source>
</evidence>
<proteinExistence type="predicted"/>
<dbReference type="InterPro" id="IPR002901">
    <property type="entry name" value="MGlyc_endo_b_GlcNAc-like_dom"/>
</dbReference>
<dbReference type="GO" id="GO:0009253">
    <property type="term" value="P:peptidoglycan catabolic process"/>
    <property type="evidence" value="ECO:0007669"/>
    <property type="project" value="InterPro"/>
</dbReference>
<name>U5QIF6_GLOK1</name>
<reference evidence="4 5" key="1">
    <citation type="journal article" date="2013" name="PLoS ONE">
        <title>Cultivation and Complete Genome Sequencing of Gloeobacter kilaueensis sp. nov., from a Lava Cave in Kilauea Caldera, Hawai'i.</title>
        <authorList>
            <person name="Saw J.H."/>
            <person name="Schatz M."/>
            <person name="Brown M.V."/>
            <person name="Kunkel D.D."/>
            <person name="Foster J.S."/>
            <person name="Shick H."/>
            <person name="Christensen S."/>
            <person name="Hou S."/>
            <person name="Wan X."/>
            <person name="Donachie S.P."/>
        </authorList>
    </citation>
    <scope>NUCLEOTIDE SEQUENCE [LARGE SCALE GENOMIC DNA]</scope>
    <source>
        <strain evidence="5">JS</strain>
    </source>
</reference>
<dbReference type="GO" id="GO:0008745">
    <property type="term" value="F:N-acetylmuramoyl-L-alanine amidase activity"/>
    <property type="evidence" value="ECO:0007669"/>
    <property type="project" value="InterPro"/>
</dbReference>
<evidence type="ECO:0000313" key="5">
    <source>
        <dbReference type="Proteomes" id="UP000017396"/>
    </source>
</evidence>
<dbReference type="GO" id="GO:0030288">
    <property type="term" value="C:outer membrane-bounded periplasmic space"/>
    <property type="evidence" value="ECO:0007669"/>
    <property type="project" value="TreeGrafter"/>
</dbReference>
<gene>
    <name evidence="4" type="ORF">GKIL_2470</name>
</gene>
<dbReference type="InterPro" id="IPR050695">
    <property type="entry name" value="N-acetylmuramoyl_amidase_3"/>
</dbReference>
<dbReference type="Gene3D" id="1.10.530.10">
    <property type="match status" value="1"/>
</dbReference>
<dbReference type="InterPro" id="IPR002508">
    <property type="entry name" value="MurNAc-LAA_cat"/>
</dbReference>